<sequence>MELVPQAARSAVDSSGSLFGPGGAAELAANWAEGFRGAGIPLGSAARAGRLERGLRRVLTYHVIFHWSRMGVSARAQAALAWASSAAVLGTPVSGEPSF</sequence>
<proteinExistence type="predicted"/>
<gene>
    <name evidence="1" type="ORF">KGD83_09030</name>
</gene>
<dbReference type="Proteomes" id="UP000678016">
    <property type="component" value="Chromosome"/>
</dbReference>
<keyword evidence="2" id="KW-1185">Reference proteome</keyword>
<protein>
    <recommendedName>
        <fullName evidence="3">Thiopeptide-type bacteriocin biosynthesis domain-containing protein</fullName>
    </recommendedName>
</protein>
<evidence type="ECO:0008006" key="3">
    <source>
        <dbReference type="Google" id="ProtNLM"/>
    </source>
</evidence>
<evidence type="ECO:0000313" key="1">
    <source>
        <dbReference type="EMBL" id="QUX31671.1"/>
    </source>
</evidence>
<dbReference type="EMBL" id="CP074132">
    <property type="protein sequence ID" value="QUX31671.1"/>
    <property type="molecule type" value="Genomic_DNA"/>
</dbReference>
<name>A0ABX8CEW1_9ACTN</name>
<accession>A0ABX8CEW1</accession>
<reference evidence="2" key="1">
    <citation type="submission" date="2021-05" db="EMBL/GenBank/DDBJ databases">
        <title>Direct Submission.</title>
        <authorList>
            <person name="Li K."/>
            <person name="Gao J."/>
        </authorList>
    </citation>
    <scope>NUCLEOTIDE SEQUENCE [LARGE SCALE GENOMIC DNA]</scope>
    <source>
        <strain evidence="2">HDS12</strain>
    </source>
</reference>
<evidence type="ECO:0000313" key="2">
    <source>
        <dbReference type="Proteomes" id="UP000678016"/>
    </source>
</evidence>
<organism evidence="1 2">
    <name type="scientific">Nocardiopsis akebiae</name>
    <dbReference type="NCBI Taxonomy" id="2831968"/>
    <lineage>
        <taxon>Bacteria</taxon>
        <taxon>Bacillati</taxon>
        <taxon>Actinomycetota</taxon>
        <taxon>Actinomycetes</taxon>
        <taxon>Streptosporangiales</taxon>
        <taxon>Nocardiopsidaceae</taxon>
        <taxon>Nocardiopsis</taxon>
    </lineage>
</organism>